<evidence type="ECO:0000313" key="3">
    <source>
        <dbReference type="Proteomes" id="UP000321046"/>
    </source>
</evidence>
<evidence type="ECO:0000256" key="1">
    <source>
        <dbReference type="SAM" id="Phobius"/>
    </source>
</evidence>
<proteinExistence type="predicted"/>
<feature type="transmembrane region" description="Helical" evidence="1">
    <location>
        <begin position="12"/>
        <end position="34"/>
    </location>
</feature>
<reference evidence="2 3" key="1">
    <citation type="submission" date="2019-08" db="EMBL/GenBank/DDBJ databases">
        <title>Bradymonadales sp. TMQ2.</title>
        <authorList>
            <person name="Liang Q."/>
        </authorList>
    </citation>
    <scope>NUCLEOTIDE SEQUENCE [LARGE SCALE GENOMIC DNA]</scope>
    <source>
        <strain evidence="2 3">TMQ2</strain>
    </source>
</reference>
<feature type="non-terminal residue" evidence="2">
    <location>
        <position position="133"/>
    </location>
</feature>
<protein>
    <submittedName>
        <fullName evidence="2">Uncharacterized protein</fullName>
    </submittedName>
</protein>
<feature type="transmembrane region" description="Helical" evidence="1">
    <location>
        <begin position="102"/>
        <end position="123"/>
    </location>
</feature>
<keyword evidence="1" id="KW-0812">Transmembrane</keyword>
<keyword evidence="1" id="KW-0472">Membrane</keyword>
<dbReference type="AlphaFoldDB" id="A0A5C6X0E4"/>
<accession>A0A5C6X0E4</accession>
<comment type="caution">
    <text evidence="2">The sequence shown here is derived from an EMBL/GenBank/DDBJ whole genome shotgun (WGS) entry which is preliminary data.</text>
</comment>
<sequence length="133" mass="12875">MSQEPKQAWRRAAVRLSGLGLVVGGAGLVASLWFGASPGMLVVLAALGSFAGLVGMGPLAGAIATRDVQIGASLLVGAVILGSLLTLGAGAPGALSTLGAMWAVQGAAWLAALATLFVAAAAADRAPQAVSTL</sequence>
<feature type="transmembrane region" description="Helical" evidence="1">
    <location>
        <begin position="70"/>
        <end position="90"/>
    </location>
</feature>
<gene>
    <name evidence="2" type="ORF">FRC96_18700</name>
</gene>
<dbReference type="EMBL" id="VOSL01000138">
    <property type="protein sequence ID" value="TXD32174.1"/>
    <property type="molecule type" value="Genomic_DNA"/>
</dbReference>
<organism evidence="2 3">
    <name type="scientific">Lujinxingia vulgaris</name>
    <dbReference type="NCBI Taxonomy" id="2600176"/>
    <lineage>
        <taxon>Bacteria</taxon>
        <taxon>Deltaproteobacteria</taxon>
        <taxon>Bradymonadales</taxon>
        <taxon>Lujinxingiaceae</taxon>
        <taxon>Lujinxingia</taxon>
    </lineage>
</organism>
<dbReference type="Proteomes" id="UP000321046">
    <property type="component" value="Unassembled WGS sequence"/>
</dbReference>
<keyword evidence="1" id="KW-1133">Transmembrane helix</keyword>
<name>A0A5C6X0E4_9DELT</name>
<evidence type="ECO:0000313" key="2">
    <source>
        <dbReference type="EMBL" id="TXD32174.1"/>
    </source>
</evidence>
<feature type="transmembrane region" description="Helical" evidence="1">
    <location>
        <begin position="40"/>
        <end position="63"/>
    </location>
</feature>